<dbReference type="CDD" id="cd23767">
    <property type="entry name" value="IQCD"/>
    <property type="match status" value="1"/>
</dbReference>
<accession>A0ABD0RTH4</accession>
<reference evidence="2 3" key="1">
    <citation type="submission" date="2024-05" db="EMBL/GenBank/DDBJ databases">
        <title>Genome sequencing and assembly of Indian major carp, Cirrhinus mrigala (Hamilton, 1822).</title>
        <authorList>
            <person name="Mohindra V."/>
            <person name="Chowdhury L.M."/>
            <person name="Lal K."/>
            <person name="Jena J.K."/>
        </authorList>
    </citation>
    <scope>NUCLEOTIDE SEQUENCE [LARGE SCALE GENOMIC DNA]</scope>
    <source>
        <strain evidence="2">CM1030</strain>
        <tissue evidence="2">Blood</tissue>
    </source>
</reference>
<dbReference type="AlphaFoldDB" id="A0ABD0RTH4"/>
<organism evidence="2 3">
    <name type="scientific">Cirrhinus mrigala</name>
    <name type="common">Mrigala</name>
    <dbReference type="NCBI Taxonomy" id="683832"/>
    <lineage>
        <taxon>Eukaryota</taxon>
        <taxon>Metazoa</taxon>
        <taxon>Chordata</taxon>
        <taxon>Craniata</taxon>
        <taxon>Vertebrata</taxon>
        <taxon>Euteleostomi</taxon>
        <taxon>Actinopterygii</taxon>
        <taxon>Neopterygii</taxon>
        <taxon>Teleostei</taxon>
        <taxon>Ostariophysi</taxon>
        <taxon>Cypriniformes</taxon>
        <taxon>Cyprinidae</taxon>
        <taxon>Labeoninae</taxon>
        <taxon>Labeonini</taxon>
        <taxon>Cirrhinus</taxon>
    </lineage>
</organism>
<dbReference type="Proteomes" id="UP001529510">
    <property type="component" value="Unassembled WGS sequence"/>
</dbReference>
<keyword evidence="3" id="KW-1185">Reference proteome</keyword>
<feature type="non-terminal residue" evidence="2">
    <location>
        <position position="1"/>
    </location>
</feature>
<evidence type="ECO:0000256" key="1">
    <source>
        <dbReference type="SAM" id="MobiDB-lite"/>
    </source>
</evidence>
<feature type="non-terminal residue" evidence="2">
    <location>
        <position position="201"/>
    </location>
</feature>
<protein>
    <submittedName>
        <fullName evidence="2">Uncharacterized protein</fullName>
    </submittedName>
</protein>
<feature type="compositionally biased region" description="Basic and acidic residues" evidence="1">
    <location>
        <begin position="164"/>
        <end position="175"/>
    </location>
</feature>
<feature type="compositionally biased region" description="Basic and acidic residues" evidence="1">
    <location>
        <begin position="67"/>
        <end position="81"/>
    </location>
</feature>
<dbReference type="EMBL" id="JAMKFB020000002">
    <property type="protein sequence ID" value="KAL0201123.1"/>
    <property type="molecule type" value="Genomic_DNA"/>
</dbReference>
<evidence type="ECO:0000313" key="3">
    <source>
        <dbReference type="Proteomes" id="UP001529510"/>
    </source>
</evidence>
<comment type="caution">
    <text evidence="2">The sequence shown here is derived from an EMBL/GenBank/DDBJ whole genome shotgun (WGS) entry which is preliminary data.</text>
</comment>
<feature type="compositionally biased region" description="Polar residues" evidence="1">
    <location>
        <begin position="40"/>
        <end position="51"/>
    </location>
</feature>
<feature type="compositionally biased region" description="Basic and acidic residues" evidence="1">
    <location>
        <begin position="108"/>
        <end position="121"/>
    </location>
</feature>
<sequence length="201" mass="23586">RSWRYLRETYRSRAAIVIQTAWRKSKERQEYLKRQEKLKGQTSQTELGQVNKTEEKRPSQPKPRPPLPDESRTPDRKKNEELSPQLNMENKPKVTIQPARITKQLSISEDKPVQDDKGRIGKKERHPSPGGLPRPVSLPLNMSQSGSDETQNAVHLQRHNRTTRLKEKPEKWKERSCEAAHMENISAEMLRFQNERKSHLR</sequence>
<name>A0ABD0RTH4_CIRMR</name>
<evidence type="ECO:0000313" key="2">
    <source>
        <dbReference type="EMBL" id="KAL0201123.1"/>
    </source>
</evidence>
<feature type="compositionally biased region" description="Polar residues" evidence="1">
    <location>
        <begin position="140"/>
        <end position="154"/>
    </location>
</feature>
<proteinExistence type="predicted"/>
<dbReference type="PROSITE" id="PS50096">
    <property type="entry name" value="IQ"/>
    <property type="match status" value="1"/>
</dbReference>
<feature type="compositionally biased region" description="Basic and acidic residues" evidence="1">
    <location>
        <begin position="27"/>
        <end position="39"/>
    </location>
</feature>
<gene>
    <name evidence="2" type="ORF">M9458_004310</name>
</gene>
<feature type="region of interest" description="Disordered" evidence="1">
    <location>
        <begin position="24"/>
        <end position="175"/>
    </location>
</feature>